<keyword evidence="1" id="KW-0175">Coiled coil</keyword>
<keyword evidence="2" id="KW-1133">Transmembrane helix</keyword>
<evidence type="ECO:0000313" key="4">
    <source>
        <dbReference type="Proteomes" id="UP000254253"/>
    </source>
</evidence>
<dbReference type="AlphaFoldDB" id="A0A380TZX2"/>
<keyword evidence="4" id="KW-1185">Reference proteome</keyword>
<keyword evidence="2" id="KW-0812">Transmembrane</keyword>
<reference evidence="3 4" key="1">
    <citation type="submission" date="2018-06" db="EMBL/GenBank/DDBJ databases">
        <authorList>
            <consortium name="Pathogen Informatics"/>
            <person name="Doyle S."/>
        </authorList>
    </citation>
    <scope>NUCLEOTIDE SEQUENCE [LARGE SCALE GENOMIC DNA]</scope>
    <source>
        <strain evidence="3 4">NCTC4191</strain>
    </source>
</reference>
<proteinExistence type="predicted"/>
<keyword evidence="2" id="KW-0472">Membrane</keyword>
<protein>
    <submittedName>
        <fullName evidence="3">DNA recombination protein RmuC-like protein</fullName>
    </submittedName>
</protein>
<feature type="transmembrane region" description="Helical" evidence="2">
    <location>
        <begin position="6"/>
        <end position="25"/>
    </location>
</feature>
<evidence type="ECO:0000256" key="1">
    <source>
        <dbReference type="SAM" id="Coils"/>
    </source>
</evidence>
<sequence length="105" mass="12228">MIIDEIWFYVAIAVLLVIAVFLFFLQSRYQRDAFELSQDLAKAQADLTQINQKFEQLSAEKIRSNNGQFSIKHKPKRVLNELAKKKRKLTACTAKLKKRNSKNNN</sequence>
<organism evidence="3 4">
    <name type="scientific">Actinobacillus lignieresii</name>
    <dbReference type="NCBI Taxonomy" id="720"/>
    <lineage>
        <taxon>Bacteria</taxon>
        <taxon>Pseudomonadati</taxon>
        <taxon>Pseudomonadota</taxon>
        <taxon>Gammaproteobacteria</taxon>
        <taxon>Pasteurellales</taxon>
        <taxon>Pasteurellaceae</taxon>
        <taxon>Actinobacillus</taxon>
    </lineage>
</organism>
<evidence type="ECO:0000313" key="3">
    <source>
        <dbReference type="EMBL" id="SUT93529.1"/>
    </source>
</evidence>
<name>A0A380TZX2_ACTLI</name>
<feature type="coiled-coil region" evidence="1">
    <location>
        <begin position="33"/>
        <end position="60"/>
    </location>
</feature>
<evidence type="ECO:0000256" key="2">
    <source>
        <dbReference type="SAM" id="Phobius"/>
    </source>
</evidence>
<accession>A0A380TZX2</accession>
<gene>
    <name evidence="3" type="primary">rmuC_1</name>
    <name evidence="3" type="ORF">NCTC4191_01259</name>
</gene>
<dbReference type="EMBL" id="UFRN01000002">
    <property type="protein sequence ID" value="SUT93529.1"/>
    <property type="molecule type" value="Genomic_DNA"/>
</dbReference>
<dbReference type="Proteomes" id="UP000254253">
    <property type="component" value="Unassembled WGS sequence"/>
</dbReference>